<keyword evidence="3" id="KW-1185">Reference proteome</keyword>
<evidence type="ECO:0000313" key="3">
    <source>
        <dbReference type="Proteomes" id="UP001634394"/>
    </source>
</evidence>
<accession>A0ABD3V5Y4</accession>
<gene>
    <name evidence="2" type="ORF">ACJMK2_011176</name>
</gene>
<name>A0ABD3V5Y4_SINWO</name>
<feature type="region of interest" description="Disordered" evidence="1">
    <location>
        <begin position="456"/>
        <end position="479"/>
    </location>
</feature>
<evidence type="ECO:0000256" key="1">
    <source>
        <dbReference type="SAM" id="MobiDB-lite"/>
    </source>
</evidence>
<dbReference type="Gene3D" id="1.10.533.10">
    <property type="entry name" value="Death Domain, Fas"/>
    <property type="match status" value="1"/>
</dbReference>
<proteinExistence type="predicted"/>
<organism evidence="2 3">
    <name type="scientific">Sinanodonta woodiana</name>
    <name type="common">Chinese pond mussel</name>
    <name type="synonym">Anodonta woodiana</name>
    <dbReference type="NCBI Taxonomy" id="1069815"/>
    <lineage>
        <taxon>Eukaryota</taxon>
        <taxon>Metazoa</taxon>
        <taxon>Spiralia</taxon>
        <taxon>Lophotrochozoa</taxon>
        <taxon>Mollusca</taxon>
        <taxon>Bivalvia</taxon>
        <taxon>Autobranchia</taxon>
        <taxon>Heteroconchia</taxon>
        <taxon>Palaeoheterodonta</taxon>
        <taxon>Unionida</taxon>
        <taxon>Unionoidea</taxon>
        <taxon>Unionidae</taxon>
        <taxon>Unioninae</taxon>
        <taxon>Sinanodonta</taxon>
    </lineage>
</organism>
<dbReference type="InterPro" id="IPR011029">
    <property type="entry name" value="DEATH-like_dom_sf"/>
</dbReference>
<evidence type="ECO:0000313" key="2">
    <source>
        <dbReference type="EMBL" id="KAL3856411.1"/>
    </source>
</evidence>
<feature type="compositionally biased region" description="Polar residues" evidence="1">
    <location>
        <begin position="469"/>
        <end position="479"/>
    </location>
</feature>
<dbReference type="AlphaFoldDB" id="A0ABD3V5Y4"/>
<dbReference type="EMBL" id="JBJQND010000013">
    <property type="protein sequence ID" value="KAL3856411.1"/>
    <property type="molecule type" value="Genomic_DNA"/>
</dbReference>
<comment type="caution">
    <text evidence="2">The sequence shown here is derived from an EMBL/GenBank/DDBJ whole genome shotgun (WGS) entry which is preliminary data.</text>
</comment>
<protein>
    <submittedName>
        <fullName evidence="2">Uncharacterized protein</fullName>
    </submittedName>
</protein>
<reference evidence="2 3" key="1">
    <citation type="submission" date="2024-11" db="EMBL/GenBank/DDBJ databases">
        <title>Chromosome-level genome assembly of the freshwater bivalve Anodonta woodiana.</title>
        <authorList>
            <person name="Chen X."/>
        </authorList>
    </citation>
    <scope>NUCLEOTIDE SEQUENCE [LARGE SCALE GENOMIC DNA]</scope>
    <source>
        <strain evidence="2">MN2024</strain>
        <tissue evidence="2">Gills</tissue>
    </source>
</reference>
<sequence>METNTRFQVGPTVQSTDTHTIEQISEKQEKIIHSLQSVCRQLHNIEAKLGMWGRKHHSMNEECKIINCCCSAHRITCHCLSELRLDGCDTAKLTFELAQETEPTLPFSSLGSRDAQLQVVTGADETECRCPCNNQRLRDNISNITMEHHERMGVKFPLCDLGPLVATDQQETQNESISQNQTRVCLDDRYCLSKAIQKNLTLLLDVLPYRESELPDFLGEACLTDNENNRIRSIEQREDQIRLLLRTIMGRSFCDMKKFLDYARKFNPEEVDKVWKKYDDLKKEGNIEKRCIICLVMAHVDIKYVADVMYEKELIPDSLYGRTSDCKGSFGCQNRLWKELCRFFQHCNCKATLVETLINALEKKSKYRYLGEELRKCDRQVLTTLKCSCDTNQQRTKQTRPVLLARTRPRGSSSGTTSYSSWSSYSDISPRWNRSANNRRSSCLRRKIFAQVYKKSNSLHPNKRRPKVNTETATTNLSNSSNGMFEKYITQEYSETSCNYSLGSSNGVEMVRDGVTGYRVPSKEASFQDRITTTRYNNSRTCESQNSNDHGQAILPQGRQKLLPAFLDDVMQFSKQKKDTSVGEERNMTSGHIGKIQSNKNMSASTADTFSFRTTSSIPTFNRSESKHCQGSEEFCSANQCGEITQLELKTQTETAEEDNLYDSSRDTCTITNESESNLFDNEKRNSITKNENGSGEMLVTPVGQTRLQSKRLSLTRGLAIDRTERNMTNDSSETEETLSNLIESTTVILSGSINNDGSSSCARHLPK</sequence>
<dbReference type="Proteomes" id="UP001634394">
    <property type="component" value="Unassembled WGS sequence"/>
</dbReference>